<dbReference type="PANTHER" id="PTHR45875:SF1">
    <property type="entry name" value="METHYLTRANSFERASE N6AMT1"/>
    <property type="match status" value="1"/>
</dbReference>
<keyword evidence="3 8" id="KW-0808">Transferase</keyword>
<dbReference type="eggNOG" id="COG2890">
    <property type="taxonomic scope" value="Bacteria"/>
</dbReference>
<keyword evidence="2 8" id="KW-0489">Methyltransferase</keyword>
<dbReference type="RefSeq" id="WP_015748907.1">
    <property type="nucleotide sequence ID" value="NC_013235.1"/>
</dbReference>
<dbReference type="Pfam" id="PF25004">
    <property type="entry name" value="DUF7782"/>
    <property type="match status" value="1"/>
</dbReference>
<dbReference type="AlphaFoldDB" id="C8XG78"/>
<dbReference type="GO" id="GO:0003676">
    <property type="term" value="F:nucleic acid binding"/>
    <property type="evidence" value="ECO:0007669"/>
    <property type="project" value="InterPro"/>
</dbReference>
<dbReference type="SUPFAM" id="SSF53335">
    <property type="entry name" value="S-adenosyl-L-methionine-dependent methyltransferases"/>
    <property type="match status" value="1"/>
</dbReference>
<dbReference type="PANTHER" id="PTHR45875">
    <property type="entry name" value="METHYLTRANSFERASE N6AMT1"/>
    <property type="match status" value="1"/>
</dbReference>
<dbReference type="GO" id="GO:0035657">
    <property type="term" value="C:eRF1 methyltransferase complex"/>
    <property type="evidence" value="ECO:0007669"/>
    <property type="project" value="TreeGrafter"/>
</dbReference>
<sequence length="509" mass="53284">MNAANPDRPAGLPLTDLEIVDRLGEDLRTGGFDATGVPELLGAAAHRALGRGEPAAALRATRDGSTRSTLVRLFLLGANAAERAVARALPATGVAAALAQGVLERDGDELRAALDIRPHAADDEEFLLVSDLDSDVRPGPVRPDHVLGLGSASITLARAIVRDPVTTALDLGTGCGIQALHLAGHAGSIVATDISPRALALAGATARLNQQHWDLRAGSLFDPVAGEQFDLIVSNPPFVVGDGTTRFTYRDSGLPGDGVGRAIVEGARTHLRPGGTAQLLANWLVVDDGDWRDRVGGWVAASGCDAWVVQREIADPVEYVGLWLADAGEDAKSGGDRARAHRLAQDWLDYFAAQRITGIGMGMITLRRTDADDPSINLDEITDDPVTGTEVGAFLTNRAWVESRTDAELLGQRFRLADQVLLEQSALPGPEGWDVMLRLVRRLGGAGATLQVDEWGQSLLAGCSGALPLAVLIELLAGAHAVPAGALAEAIVPAVRVAVTRGLLVPIGD</sequence>
<evidence type="ECO:0000256" key="3">
    <source>
        <dbReference type="ARBA" id="ARBA00022679"/>
    </source>
</evidence>
<dbReference type="InParanoid" id="C8XG78"/>
<feature type="domain" description="Methyltransferase small" evidence="5">
    <location>
        <begin position="152"/>
        <end position="282"/>
    </location>
</feature>
<organism evidence="8 9">
    <name type="scientific">Nakamurella multipartita (strain ATCC 700099 / DSM 44233 / CIP 104796 / JCM 9543 / NBRC 105858 / Y-104)</name>
    <name type="common">Microsphaera multipartita</name>
    <dbReference type="NCBI Taxonomy" id="479431"/>
    <lineage>
        <taxon>Bacteria</taxon>
        <taxon>Bacillati</taxon>
        <taxon>Actinomycetota</taxon>
        <taxon>Actinomycetes</taxon>
        <taxon>Nakamurellales</taxon>
        <taxon>Nakamurellaceae</taxon>
        <taxon>Nakamurella</taxon>
    </lineage>
</organism>
<dbReference type="GO" id="GO:0008757">
    <property type="term" value="F:S-adenosylmethionine-dependent methyltransferase activity"/>
    <property type="evidence" value="ECO:0007669"/>
    <property type="project" value="TreeGrafter"/>
</dbReference>
<dbReference type="GO" id="GO:0032259">
    <property type="term" value="P:methylation"/>
    <property type="evidence" value="ECO:0007669"/>
    <property type="project" value="UniProtKB-KW"/>
</dbReference>
<proteinExistence type="inferred from homology"/>
<dbReference type="PROSITE" id="PS00092">
    <property type="entry name" value="N6_MTASE"/>
    <property type="match status" value="1"/>
</dbReference>
<dbReference type="STRING" id="479431.Namu_3782"/>
<dbReference type="Proteomes" id="UP000002218">
    <property type="component" value="Chromosome"/>
</dbReference>
<dbReference type="InterPro" id="IPR002052">
    <property type="entry name" value="DNA_methylase_N6_adenine_CS"/>
</dbReference>
<evidence type="ECO:0000259" key="6">
    <source>
        <dbReference type="Pfam" id="PF23186"/>
    </source>
</evidence>
<dbReference type="GO" id="GO:0008170">
    <property type="term" value="F:N-methyltransferase activity"/>
    <property type="evidence" value="ECO:0007669"/>
    <property type="project" value="UniProtKB-ARBA"/>
</dbReference>
<evidence type="ECO:0000259" key="7">
    <source>
        <dbReference type="Pfam" id="PF25004"/>
    </source>
</evidence>
<dbReference type="HOGENOM" id="CLU_022532_0_0_11"/>
<gene>
    <name evidence="8" type="ordered locus">Namu_3782</name>
</gene>
<dbReference type="GO" id="GO:0008276">
    <property type="term" value="F:protein methyltransferase activity"/>
    <property type="evidence" value="ECO:0007669"/>
    <property type="project" value="TreeGrafter"/>
</dbReference>
<evidence type="ECO:0000259" key="5">
    <source>
        <dbReference type="Pfam" id="PF05175"/>
    </source>
</evidence>
<evidence type="ECO:0000256" key="2">
    <source>
        <dbReference type="ARBA" id="ARBA00022603"/>
    </source>
</evidence>
<dbReference type="InterPro" id="IPR029063">
    <property type="entry name" value="SAM-dependent_MTases_sf"/>
</dbReference>
<accession>C8XG78</accession>
<keyword evidence="4" id="KW-0949">S-adenosyl-L-methionine</keyword>
<reference evidence="9" key="1">
    <citation type="submission" date="2009-09" db="EMBL/GenBank/DDBJ databases">
        <title>The complete genome of Nakamurella multipartita DSM 44233.</title>
        <authorList>
            <consortium name="US DOE Joint Genome Institute (JGI-PGF)"/>
            <person name="Lucas S."/>
            <person name="Copeland A."/>
            <person name="Lapidus A."/>
            <person name="Glavina del Rio T."/>
            <person name="Dalin E."/>
            <person name="Tice H."/>
            <person name="Bruce D."/>
            <person name="Goodwin L."/>
            <person name="Pitluck S."/>
            <person name="Kyrpides N."/>
            <person name="Mavromatis K."/>
            <person name="Ivanova N."/>
            <person name="Ovchinnikova G."/>
            <person name="Sims D."/>
            <person name="Meincke L."/>
            <person name="Brettin T."/>
            <person name="Detter J.C."/>
            <person name="Han C."/>
            <person name="Larimer F."/>
            <person name="Land M."/>
            <person name="Hauser L."/>
            <person name="Markowitz V."/>
            <person name="Cheng J.-F."/>
            <person name="Hugenholtz P."/>
            <person name="Woyke T."/>
            <person name="Wu D."/>
            <person name="Klenk H.-P."/>
            <person name="Eisen J.A."/>
        </authorList>
    </citation>
    <scope>NUCLEOTIDE SEQUENCE [LARGE SCALE GENOMIC DNA]</scope>
    <source>
        <strain evidence="9">ATCC 700099 / DSM 44233 / CIP 104796 / JCM 9543 / NBRC 105858 / Y-104</strain>
    </source>
</reference>
<reference evidence="8 9" key="2">
    <citation type="journal article" date="2010" name="Stand. Genomic Sci.">
        <title>Complete genome sequence of Nakamurella multipartita type strain (Y-104).</title>
        <authorList>
            <person name="Tice H."/>
            <person name="Mayilraj S."/>
            <person name="Sims D."/>
            <person name="Lapidus A."/>
            <person name="Nolan M."/>
            <person name="Lucas S."/>
            <person name="Glavina Del Rio T."/>
            <person name="Copeland A."/>
            <person name="Cheng J.F."/>
            <person name="Meincke L."/>
            <person name="Bruce D."/>
            <person name="Goodwin L."/>
            <person name="Pitluck S."/>
            <person name="Ivanova N."/>
            <person name="Mavromatis K."/>
            <person name="Ovchinnikova G."/>
            <person name="Pati A."/>
            <person name="Chen A."/>
            <person name="Palaniappan K."/>
            <person name="Land M."/>
            <person name="Hauser L."/>
            <person name="Chang Y.J."/>
            <person name="Jeffries C.D."/>
            <person name="Detter J.C."/>
            <person name="Brettin T."/>
            <person name="Rohde M."/>
            <person name="Goker M."/>
            <person name="Bristow J."/>
            <person name="Eisen J.A."/>
            <person name="Markowitz V."/>
            <person name="Hugenholtz P."/>
            <person name="Kyrpides N.C."/>
            <person name="Klenk H.P."/>
            <person name="Chen F."/>
        </authorList>
    </citation>
    <scope>NUCLEOTIDE SEQUENCE [LARGE SCALE GENOMIC DNA]</scope>
    <source>
        <strain evidence="9">ATCC 700099 / DSM 44233 / CIP 104796 / JCM 9543 / NBRC 105858 / Y-104</strain>
    </source>
</reference>
<dbReference type="EMBL" id="CP001737">
    <property type="protein sequence ID" value="ACV80080.1"/>
    <property type="molecule type" value="Genomic_DNA"/>
</dbReference>
<evidence type="ECO:0000256" key="1">
    <source>
        <dbReference type="ARBA" id="ARBA00006149"/>
    </source>
</evidence>
<dbReference type="CDD" id="cd02440">
    <property type="entry name" value="AdoMet_MTases"/>
    <property type="match status" value="1"/>
</dbReference>
<dbReference type="Gene3D" id="3.40.50.150">
    <property type="entry name" value="Vaccinia Virus protein VP39"/>
    <property type="match status" value="1"/>
</dbReference>
<comment type="similarity">
    <text evidence="1">Belongs to the eukaryotic/archaeal PrmC-related family.</text>
</comment>
<evidence type="ECO:0000313" key="8">
    <source>
        <dbReference type="EMBL" id="ACV80080.1"/>
    </source>
</evidence>
<dbReference type="InterPro" id="IPR007848">
    <property type="entry name" value="Small_mtfrase_dom"/>
</dbReference>
<dbReference type="Pfam" id="PF23186">
    <property type="entry name" value="DUF7059"/>
    <property type="match status" value="1"/>
</dbReference>
<feature type="domain" description="DUF7782" evidence="7">
    <location>
        <begin position="393"/>
        <end position="506"/>
    </location>
</feature>
<dbReference type="InterPro" id="IPR055487">
    <property type="entry name" value="DUF7059"/>
</dbReference>
<evidence type="ECO:0000256" key="4">
    <source>
        <dbReference type="ARBA" id="ARBA00022691"/>
    </source>
</evidence>
<dbReference type="InterPro" id="IPR056684">
    <property type="entry name" value="DUF7782"/>
</dbReference>
<dbReference type="Pfam" id="PF05175">
    <property type="entry name" value="MTS"/>
    <property type="match status" value="1"/>
</dbReference>
<dbReference type="KEGG" id="nml:Namu_3782"/>
<keyword evidence="9" id="KW-1185">Reference proteome</keyword>
<name>C8XG78_NAKMY</name>
<feature type="domain" description="DUF7059" evidence="6">
    <location>
        <begin position="31"/>
        <end position="113"/>
    </location>
</feature>
<evidence type="ECO:0000313" key="9">
    <source>
        <dbReference type="Proteomes" id="UP000002218"/>
    </source>
</evidence>
<dbReference type="InterPro" id="IPR052190">
    <property type="entry name" value="Euk-Arch_PrmC-MTase"/>
</dbReference>
<protein>
    <submittedName>
        <fullName evidence="8">Methyltransferase small</fullName>
    </submittedName>
</protein>